<name>A0A4S4E758_CAMSN</name>
<dbReference type="Pfam" id="PF23411">
    <property type="entry name" value="Beta-prop_Vps41"/>
    <property type="match status" value="1"/>
</dbReference>
<comment type="caution">
    <text evidence="2">The sequence shown here is derived from an EMBL/GenBank/DDBJ whole genome shotgun (WGS) entry which is preliminary data.</text>
</comment>
<evidence type="ECO:0000313" key="3">
    <source>
        <dbReference type="Proteomes" id="UP000306102"/>
    </source>
</evidence>
<dbReference type="AlphaFoldDB" id="A0A4S4E758"/>
<accession>A0A4S4E758</accession>
<dbReference type="STRING" id="542762.A0A4S4E758"/>
<dbReference type="Proteomes" id="UP000306102">
    <property type="component" value="Unassembled WGS sequence"/>
</dbReference>
<protein>
    <recommendedName>
        <fullName evidence="1">Vps41 beta-propeller domain-containing protein</fullName>
    </recommendedName>
</protein>
<dbReference type="InterPro" id="IPR057780">
    <property type="entry name" value="Beta-prop_Vps41"/>
</dbReference>
<feature type="domain" description="Vps41 beta-propeller" evidence="1">
    <location>
        <begin position="128"/>
        <end position="201"/>
    </location>
</feature>
<keyword evidence="3" id="KW-1185">Reference proteome</keyword>
<reference evidence="2 3" key="1">
    <citation type="journal article" date="2018" name="Proc. Natl. Acad. Sci. U.S.A.">
        <title>Draft genome sequence of Camellia sinensis var. sinensis provides insights into the evolution of the tea genome and tea quality.</title>
        <authorList>
            <person name="Wei C."/>
            <person name="Yang H."/>
            <person name="Wang S."/>
            <person name="Zhao J."/>
            <person name="Liu C."/>
            <person name="Gao L."/>
            <person name="Xia E."/>
            <person name="Lu Y."/>
            <person name="Tai Y."/>
            <person name="She G."/>
            <person name="Sun J."/>
            <person name="Cao H."/>
            <person name="Tong W."/>
            <person name="Gao Q."/>
            <person name="Li Y."/>
            <person name="Deng W."/>
            <person name="Jiang X."/>
            <person name="Wang W."/>
            <person name="Chen Q."/>
            <person name="Zhang S."/>
            <person name="Li H."/>
            <person name="Wu J."/>
            <person name="Wang P."/>
            <person name="Li P."/>
            <person name="Shi C."/>
            <person name="Zheng F."/>
            <person name="Jian J."/>
            <person name="Huang B."/>
            <person name="Shan D."/>
            <person name="Shi M."/>
            <person name="Fang C."/>
            <person name="Yue Y."/>
            <person name="Li F."/>
            <person name="Li D."/>
            <person name="Wei S."/>
            <person name="Han B."/>
            <person name="Jiang C."/>
            <person name="Yin Y."/>
            <person name="Xia T."/>
            <person name="Zhang Z."/>
            <person name="Bennetzen J.L."/>
            <person name="Zhao S."/>
            <person name="Wan X."/>
        </authorList>
    </citation>
    <scope>NUCLEOTIDE SEQUENCE [LARGE SCALE GENOMIC DNA]</scope>
    <source>
        <strain evidence="3">cv. Shuchazao</strain>
        <tissue evidence="2">Leaf</tissue>
    </source>
</reference>
<sequence length="230" mass="25018">MEGGNEYQFVRNEIIHSRHCHTGMALSFLSVSGRPSTSLISCLAAPPAPPPPNPNPTALPSLTCALQCPHFQSYAPPLQFRSSRSNRFRSSIEAPDLNSDPSITRISSNMHISTQFFLSQAARLGTLSGNAQRPEVCVVTWNNDELATDALPVHGFEHYKAKDYALAHAPFSGSSYAGGQWAAGDEPLYYIVSPKDVVIAKPRDAEDHISWLLQHGWHEKALAAVEAGQG</sequence>
<gene>
    <name evidence="2" type="ORF">TEA_018550</name>
</gene>
<proteinExistence type="predicted"/>
<dbReference type="EMBL" id="SDRB02006974">
    <property type="protein sequence ID" value="THG11879.1"/>
    <property type="molecule type" value="Genomic_DNA"/>
</dbReference>
<organism evidence="2 3">
    <name type="scientific">Camellia sinensis var. sinensis</name>
    <name type="common">China tea</name>
    <dbReference type="NCBI Taxonomy" id="542762"/>
    <lineage>
        <taxon>Eukaryota</taxon>
        <taxon>Viridiplantae</taxon>
        <taxon>Streptophyta</taxon>
        <taxon>Embryophyta</taxon>
        <taxon>Tracheophyta</taxon>
        <taxon>Spermatophyta</taxon>
        <taxon>Magnoliopsida</taxon>
        <taxon>eudicotyledons</taxon>
        <taxon>Gunneridae</taxon>
        <taxon>Pentapetalae</taxon>
        <taxon>asterids</taxon>
        <taxon>Ericales</taxon>
        <taxon>Theaceae</taxon>
        <taxon>Camellia</taxon>
    </lineage>
</organism>
<evidence type="ECO:0000313" key="2">
    <source>
        <dbReference type="EMBL" id="THG11879.1"/>
    </source>
</evidence>
<evidence type="ECO:0000259" key="1">
    <source>
        <dbReference type="Pfam" id="PF23411"/>
    </source>
</evidence>